<dbReference type="EMBL" id="CAJHUB010000653">
    <property type="protein sequence ID" value="CAD7669731.1"/>
    <property type="molecule type" value="Genomic_DNA"/>
</dbReference>
<feature type="region of interest" description="Disordered" evidence="1">
    <location>
        <begin position="21"/>
        <end position="70"/>
    </location>
</feature>
<dbReference type="Proteomes" id="UP000645828">
    <property type="component" value="Unassembled WGS sequence"/>
</dbReference>
<evidence type="ECO:0000313" key="2">
    <source>
        <dbReference type="EMBL" id="CAD7669731.1"/>
    </source>
</evidence>
<organism evidence="2 3">
    <name type="scientific">Nyctereutes procyonoides</name>
    <name type="common">Raccoon dog</name>
    <name type="synonym">Canis procyonoides</name>
    <dbReference type="NCBI Taxonomy" id="34880"/>
    <lineage>
        <taxon>Eukaryota</taxon>
        <taxon>Metazoa</taxon>
        <taxon>Chordata</taxon>
        <taxon>Craniata</taxon>
        <taxon>Vertebrata</taxon>
        <taxon>Euteleostomi</taxon>
        <taxon>Mammalia</taxon>
        <taxon>Eutheria</taxon>
        <taxon>Laurasiatheria</taxon>
        <taxon>Carnivora</taxon>
        <taxon>Caniformia</taxon>
        <taxon>Canidae</taxon>
        <taxon>Nyctereutes</taxon>
    </lineage>
</organism>
<dbReference type="AlphaFoldDB" id="A0A811Y660"/>
<sequence>MQSSGNTWYTPEERRLCSTLQPALETREEVRPRVPRQGAPAASRPPPAAAAALAGCRAEAEVGREKQDQK</sequence>
<keyword evidence="3" id="KW-1185">Reference proteome</keyword>
<comment type="caution">
    <text evidence="2">The sequence shown here is derived from an EMBL/GenBank/DDBJ whole genome shotgun (WGS) entry which is preliminary data.</text>
</comment>
<gene>
    <name evidence="2" type="ORF">NYPRO_LOCUS2525</name>
</gene>
<reference evidence="2" key="1">
    <citation type="submission" date="2020-12" db="EMBL/GenBank/DDBJ databases">
        <authorList>
            <consortium name="Molecular Ecology Group"/>
        </authorList>
    </citation>
    <scope>NUCLEOTIDE SEQUENCE</scope>
    <source>
        <strain evidence="2">TBG_1078</strain>
    </source>
</reference>
<evidence type="ECO:0000313" key="3">
    <source>
        <dbReference type="Proteomes" id="UP000645828"/>
    </source>
</evidence>
<evidence type="ECO:0000256" key="1">
    <source>
        <dbReference type="SAM" id="MobiDB-lite"/>
    </source>
</evidence>
<accession>A0A811Y660</accession>
<feature type="compositionally biased region" description="Basic and acidic residues" evidence="1">
    <location>
        <begin position="58"/>
        <end position="70"/>
    </location>
</feature>
<name>A0A811Y660_NYCPR</name>
<protein>
    <submittedName>
        <fullName evidence="2">(raccoon dog) hypothetical protein</fullName>
    </submittedName>
</protein>
<proteinExistence type="predicted"/>